<accession>A0A183UP62</accession>
<evidence type="ECO:0000313" key="3">
    <source>
        <dbReference type="Proteomes" id="UP000050794"/>
    </source>
</evidence>
<reference evidence="2 3" key="2">
    <citation type="submission" date="2018-11" db="EMBL/GenBank/DDBJ databases">
        <authorList>
            <consortium name="Pathogen Informatics"/>
        </authorList>
    </citation>
    <scope>NUCLEOTIDE SEQUENCE [LARGE SCALE GENOMIC DNA]</scope>
</reference>
<proteinExistence type="predicted"/>
<evidence type="ECO:0000313" key="2">
    <source>
        <dbReference type="EMBL" id="VDM41603.1"/>
    </source>
</evidence>
<keyword evidence="3" id="KW-1185">Reference proteome</keyword>
<organism evidence="3 4">
    <name type="scientific">Toxocara canis</name>
    <name type="common">Canine roundworm</name>
    <dbReference type="NCBI Taxonomy" id="6265"/>
    <lineage>
        <taxon>Eukaryota</taxon>
        <taxon>Metazoa</taxon>
        <taxon>Ecdysozoa</taxon>
        <taxon>Nematoda</taxon>
        <taxon>Chromadorea</taxon>
        <taxon>Rhabditida</taxon>
        <taxon>Spirurina</taxon>
        <taxon>Ascaridomorpha</taxon>
        <taxon>Ascaridoidea</taxon>
        <taxon>Toxocaridae</taxon>
        <taxon>Toxocara</taxon>
    </lineage>
</organism>
<name>A0A183UP62_TOXCA</name>
<dbReference type="EMBL" id="UYWY01020447">
    <property type="protein sequence ID" value="VDM41603.1"/>
    <property type="molecule type" value="Genomic_DNA"/>
</dbReference>
<evidence type="ECO:0000313" key="4">
    <source>
        <dbReference type="WBParaSite" id="TCNE_0001028201-mRNA-1"/>
    </source>
</evidence>
<reference evidence="4" key="1">
    <citation type="submission" date="2016-06" db="UniProtKB">
        <authorList>
            <consortium name="WormBaseParasite"/>
        </authorList>
    </citation>
    <scope>IDENTIFICATION</scope>
</reference>
<sequence length="183" mass="21054">MRSEASACSSLTNVDKYIEVDTKTYAPPALQEKEEEERKARRKARRDDSADENSEEFLPTLFEDVDETLRPIADFDELLYLRMRVIVARIPEMLDTGSHSMDVPLRHERPDPMGDIAASSMKDVIPIYDQAKLANTSDAPCGSRRIRGQLNWKRLSTKLLFMLSAISLTNCEEWPHRCHSRHF</sequence>
<dbReference type="Proteomes" id="UP000050794">
    <property type="component" value="Unassembled WGS sequence"/>
</dbReference>
<protein>
    <submittedName>
        <fullName evidence="4">BESS domain-containing protein</fullName>
    </submittedName>
</protein>
<evidence type="ECO:0000256" key="1">
    <source>
        <dbReference type="SAM" id="MobiDB-lite"/>
    </source>
</evidence>
<gene>
    <name evidence="2" type="ORF">TCNE_LOCUS10282</name>
</gene>
<dbReference type="AlphaFoldDB" id="A0A183UP62"/>
<feature type="region of interest" description="Disordered" evidence="1">
    <location>
        <begin position="22"/>
        <end position="58"/>
    </location>
</feature>
<dbReference type="WBParaSite" id="TCNE_0001028201-mRNA-1">
    <property type="protein sequence ID" value="TCNE_0001028201-mRNA-1"/>
    <property type="gene ID" value="TCNE_0001028201"/>
</dbReference>